<comment type="caution">
    <text evidence="4">The sequence shown here is derived from an EMBL/GenBank/DDBJ whole genome shotgun (WGS) entry which is preliminary data.</text>
</comment>
<protein>
    <submittedName>
        <fullName evidence="4">Merozoite surface protein 7</fullName>
    </submittedName>
</protein>
<feature type="signal peptide" evidence="2">
    <location>
        <begin position="1"/>
        <end position="21"/>
    </location>
</feature>
<evidence type="ECO:0000259" key="3">
    <source>
        <dbReference type="Pfam" id="PF12948"/>
    </source>
</evidence>
<feature type="compositionally biased region" description="Acidic residues" evidence="1">
    <location>
        <begin position="102"/>
        <end position="124"/>
    </location>
</feature>
<evidence type="ECO:0000256" key="1">
    <source>
        <dbReference type="SAM" id="MobiDB-lite"/>
    </source>
</evidence>
<dbReference type="Pfam" id="PF12948">
    <property type="entry name" value="MSP7_C"/>
    <property type="match status" value="1"/>
</dbReference>
<gene>
    <name evidence="4" type="ORF">PGSY75_0019300</name>
</gene>
<dbReference type="KEGG" id="pgab:PGSY75_0019300"/>
<feature type="compositionally biased region" description="Low complexity" evidence="1">
    <location>
        <begin position="200"/>
        <end position="226"/>
    </location>
</feature>
<sequence length="381" mass="43519">MKSSIIFYFSFFFVYLYYVSCNPSNSSTSVNNDEDQEELYVKNKKFEKLKSIISGDFVGNYKNNEELLKKKIEQLQNSEEKNVQVLINGNTIIDEIEKNNDNEENNDKEDNDDDDITYELDMNDDTFLGQNNDSKFENVEDESEENEQSEEENENSQSFPLFQNLGLFGKNFLSKVKGQSETHNQSENQQDILTEGQTGGEAAQVPAEGAAQASAPATATATATPASARISVTAGTTTNENIKDPKKKLYSLSDVLNHIVHITNKKNKINVKHHGDEYLDFKKKYEDFVLNSKEYDIIKNLLMMLGEKDNGSNPSNPDINDRIITVFLNALEKKNYEQFQNFIYGIYSYAKQNSHLNEKKGKHEGEYKNFFENSFNLLNTL</sequence>
<evidence type="ECO:0000313" key="4">
    <source>
        <dbReference type="EMBL" id="KYN93346.1"/>
    </source>
</evidence>
<feature type="region of interest" description="Disordered" evidence="1">
    <location>
        <begin position="197"/>
        <end position="226"/>
    </location>
</feature>
<organism evidence="4 5">
    <name type="scientific">Plasmodium gaboni</name>
    <dbReference type="NCBI Taxonomy" id="647221"/>
    <lineage>
        <taxon>Eukaryota</taxon>
        <taxon>Sar</taxon>
        <taxon>Alveolata</taxon>
        <taxon>Apicomplexa</taxon>
        <taxon>Aconoidasida</taxon>
        <taxon>Haemosporida</taxon>
        <taxon>Plasmodiidae</taxon>
        <taxon>Plasmodium</taxon>
        <taxon>Plasmodium (Laverania)</taxon>
    </lineage>
</organism>
<dbReference type="EMBL" id="LVLB01000210">
    <property type="protein sequence ID" value="KYN93346.1"/>
    <property type="molecule type" value="Genomic_DNA"/>
</dbReference>
<feature type="region of interest" description="Disordered" evidence="1">
    <location>
        <begin position="96"/>
        <end position="157"/>
    </location>
</feature>
<evidence type="ECO:0000256" key="2">
    <source>
        <dbReference type="SAM" id="SignalP"/>
    </source>
</evidence>
<feature type="compositionally biased region" description="Acidic residues" evidence="1">
    <location>
        <begin position="139"/>
        <end position="154"/>
    </location>
</feature>
<keyword evidence="2" id="KW-0732">Signal</keyword>
<dbReference type="VEuPathDB" id="PlasmoDB:PGSY75_0019300"/>
<name>A0A151L300_9APIC</name>
<accession>A0A151L300</accession>
<dbReference type="RefSeq" id="XP_018638887.1">
    <property type="nucleotide sequence ID" value="XM_018783336.1"/>
</dbReference>
<dbReference type="Proteomes" id="UP000076004">
    <property type="component" value="Unassembled WGS sequence"/>
</dbReference>
<proteinExistence type="predicted"/>
<dbReference type="InterPro" id="IPR024781">
    <property type="entry name" value="MSP_C"/>
</dbReference>
<dbReference type="GeneID" id="29773910"/>
<keyword evidence="4" id="KW-0477">Merozoite</keyword>
<evidence type="ECO:0000313" key="5">
    <source>
        <dbReference type="Proteomes" id="UP000076004"/>
    </source>
</evidence>
<dbReference type="AlphaFoldDB" id="A0A151L300"/>
<feature type="domain" description="Merozoite surface protein C-terminal" evidence="3">
    <location>
        <begin position="252"/>
        <end position="376"/>
    </location>
</feature>
<dbReference type="VEuPathDB" id="PlasmoDB:PGABG01_1333100"/>
<reference evidence="4 5" key="1">
    <citation type="journal article" date="2016" name="Nat. Commun.">
        <title>Genomes of cryptic chimpanzee Plasmodium species reveal key evolutionary events leading to human malaria.</title>
        <authorList>
            <person name="Sundararaman S.A."/>
            <person name="Plenderleith L.J."/>
            <person name="Liu W."/>
            <person name="Loy D.E."/>
            <person name="Learn G.H."/>
            <person name="Li Y."/>
            <person name="Shaw K.S."/>
            <person name="Ayouba A."/>
            <person name="Peeters M."/>
            <person name="Speede S."/>
            <person name="Shaw G.M."/>
            <person name="Bushman F.D."/>
            <person name="Brisson D."/>
            <person name="Rayner J.C."/>
            <person name="Sharp P.M."/>
            <person name="Hahn B.H."/>
        </authorList>
    </citation>
    <scope>NUCLEOTIDE SEQUENCE [LARGE SCALE GENOMIC DNA]</scope>
    <source>
        <strain evidence="4 5">SY75</strain>
    </source>
</reference>
<feature type="chain" id="PRO_5007583878" evidence="2">
    <location>
        <begin position="22"/>
        <end position="381"/>
    </location>
</feature>